<accession>A0ABN5D175</accession>
<name>A0ABN5D175_BURCE</name>
<protein>
    <recommendedName>
        <fullName evidence="3">DNA adenine methylase</fullName>
    </recommendedName>
</protein>
<sequence length="140" mass="15887">MGSEINPRGSGRKICSRPHTFFYCAPPFWQTEGYGVAFPFEEYEQMAATMRTRAGKIMVSINDHPDIRRVFEGFEMEKASLNYTVGKSGRDAARGELIVYSWDRAAAPAGLFQRQCGKVSPSQGATLREQRPCWTRRKIE</sequence>
<evidence type="ECO:0000313" key="2">
    <source>
        <dbReference type="Proteomes" id="UP000218103"/>
    </source>
</evidence>
<gene>
    <name evidence="1" type="ORF">CO711_22200</name>
</gene>
<dbReference type="EMBL" id="CP023520">
    <property type="protein sequence ID" value="ATF80110.1"/>
    <property type="molecule type" value="Genomic_DNA"/>
</dbReference>
<proteinExistence type="predicted"/>
<dbReference type="InterPro" id="IPR029063">
    <property type="entry name" value="SAM-dependent_MTases_sf"/>
</dbReference>
<dbReference type="Proteomes" id="UP000218103">
    <property type="component" value="Chromosome 3"/>
</dbReference>
<reference evidence="2" key="1">
    <citation type="submission" date="2017-09" db="EMBL/GenBank/DDBJ databases">
        <title>FDA dAtabase for Regulatory Grade micrObial Sequences (FDA-ARGOS): Supporting development and validation of Infectious Disease Dx tests.</title>
        <authorList>
            <person name="Minogue T."/>
            <person name="Wolcott M."/>
            <person name="Wasieloski L."/>
            <person name="Aguilar W."/>
            <person name="Moore D."/>
            <person name="Tallon L.J."/>
            <person name="Sadzewicz L."/>
            <person name="Ott S."/>
            <person name="Zhao X."/>
            <person name="Nagaraj S."/>
            <person name="Vavikolanu K."/>
            <person name="Aluvathingal J."/>
            <person name="Nadendla S."/>
            <person name="Sichtig H."/>
        </authorList>
    </citation>
    <scope>NUCLEOTIDE SEQUENCE [LARGE SCALE GENOMIC DNA]</scope>
    <source>
        <strain evidence="2">FDAARGOS_388</strain>
    </source>
</reference>
<keyword evidence="2" id="KW-1185">Reference proteome</keyword>
<evidence type="ECO:0008006" key="3">
    <source>
        <dbReference type="Google" id="ProtNLM"/>
    </source>
</evidence>
<dbReference type="SUPFAM" id="SSF53335">
    <property type="entry name" value="S-adenosyl-L-methionine-dependent methyltransferases"/>
    <property type="match status" value="1"/>
</dbReference>
<dbReference type="Gene3D" id="3.40.50.150">
    <property type="entry name" value="Vaccinia Virus protein VP39"/>
    <property type="match status" value="1"/>
</dbReference>
<evidence type="ECO:0000313" key="1">
    <source>
        <dbReference type="EMBL" id="ATF80110.1"/>
    </source>
</evidence>
<organism evidence="1 2">
    <name type="scientific">Burkholderia cepacia</name>
    <name type="common">Pseudomonas cepacia</name>
    <dbReference type="NCBI Taxonomy" id="292"/>
    <lineage>
        <taxon>Bacteria</taxon>
        <taxon>Pseudomonadati</taxon>
        <taxon>Pseudomonadota</taxon>
        <taxon>Betaproteobacteria</taxon>
        <taxon>Burkholderiales</taxon>
        <taxon>Burkholderiaceae</taxon>
        <taxon>Burkholderia</taxon>
        <taxon>Burkholderia cepacia complex</taxon>
    </lineage>
</organism>